<keyword evidence="5 9" id="KW-0255">Endonuclease</keyword>
<evidence type="ECO:0000256" key="8">
    <source>
        <dbReference type="ARBA" id="ARBA00023118"/>
    </source>
</evidence>
<evidence type="ECO:0000256" key="3">
    <source>
        <dbReference type="ARBA" id="ARBA00022722"/>
    </source>
</evidence>
<evidence type="ECO:0000256" key="1">
    <source>
        <dbReference type="ARBA" id="ARBA00001946"/>
    </source>
</evidence>
<evidence type="ECO:0000256" key="4">
    <source>
        <dbReference type="ARBA" id="ARBA00022723"/>
    </source>
</evidence>
<protein>
    <recommendedName>
        <fullName evidence="9">CRISPR-associated endoribonuclease Cas2</fullName>
        <ecNumber evidence="9">3.1.-.-</ecNumber>
    </recommendedName>
</protein>
<evidence type="ECO:0000256" key="9">
    <source>
        <dbReference type="HAMAP-Rule" id="MF_01471"/>
    </source>
</evidence>
<dbReference type="NCBIfam" id="TIGR01573">
    <property type="entry name" value="cas2"/>
    <property type="match status" value="1"/>
</dbReference>
<keyword evidence="3 9" id="KW-0540">Nuclease</keyword>
<feature type="binding site" evidence="9">
    <location>
        <position position="8"/>
    </location>
    <ligand>
        <name>Mg(2+)</name>
        <dbReference type="ChEBI" id="CHEBI:18420"/>
        <note>catalytic</note>
    </ligand>
</feature>
<dbReference type="GO" id="GO:0051607">
    <property type="term" value="P:defense response to virus"/>
    <property type="evidence" value="ECO:0007669"/>
    <property type="project" value="UniProtKB-UniRule"/>
</dbReference>
<dbReference type="GO" id="GO:0046872">
    <property type="term" value="F:metal ion binding"/>
    <property type="evidence" value="ECO:0007669"/>
    <property type="project" value="UniProtKB-UniRule"/>
</dbReference>
<dbReference type="PANTHER" id="PTHR34405:SF3">
    <property type="entry name" value="CRISPR-ASSOCIATED ENDORIBONUCLEASE CAS2 3"/>
    <property type="match status" value="1"/>
</dbReference>
<dbReference type="PANTHER" id="PTHR34405">
    <property type="entry name" value="CRISPR-ASSOCIATED ENDORIBONUCLEASE CAS2"/>
    <property type="match status" value="1"/>
</dbReference>
<keyword evidence="4 9" id="KW-0479">Metal-binding</keyword>
<evidence type="ECO:0000313" key="11">
    <source>
        <dbReference type="EMBL" id="WNZ44143.1"/>
    </source>
</evidence>
<accession>A0AA96WRG4</accession>
<comment type="subunit">
    <text evidence="9">Homodimer, forms a heterotetramer with a Cas1 homodimer.</text>
</comment>
<keyword evidence="8 9" id="KW-0051">Antiviral defense</keyword>
<dbReference type="EMBL" id="CP130144">
    <property type="protein sequence ID" value="WNZ44143.1"/>
    <property type="molecule type" value="Genomic_DNA"/>
</dbReference>
<dbReference type="EC" id="3.1.-.-" evidence="9"/>
<evidence type="ECO:0000256" key="10">
    <source>
        <dbReference type="PIRNR" id="PIRNR032582"/>
    </source>
</evidence>
<proteinExistence type="inferred from homology"/>
<dbReference type="GO" id="GO:0043571">
    <property type="term" value="P:maintenance of CRISPR repeat elements"/>
    <property type="evidence" value="ECO:0007669"/>
    <property type="project" value="UniProtKB-UniRule"/>
</dbReference>
<reference evidence="11" key="2">
    <citation type="submission" date="2023-07" db="EMBL/GenBank/DDBJ databases">
        <authorList>
            <person name="Bai X.-H."/>
            <person name="Wang H.-H."/>
            <person name="Wang J."/>
            <person name="Ma M.-Y."/>
            <person name="Hu H.-H."/>
            <person name="Song Z.-L."/>
            <person name="Ma H.-G."/>
            <person name="Fan Y."/>
            <person name="Du C.-Y."/>
            <person name="Xu J.-C."/>
        </authorList>
    </citation>
    <scope>NUCLEOTIDE SEQUENCE</scope>
    <source>
        <strain evidence="11">CZ1</strain>
    </source>
</reference>
<dbReference type="RefSeq" id="WP_316426333.1">
    <property type="nucleotide sequence ID" value="NZ_CP130144.1"/>
</dbReference>
<keyword evidence="6 9" id="KW-0378">Hydrolase</keyword>
<comment type="similarity">
    <text evidence="2 9 10">Belongs to the CRISPR-associated endoribonuclease Cas2 protein family.</text>
</comment>
<gene>
    <name evidence="9 11" type="primary">cas2</name>
    <name evidence="11" type="ORF">Q2T42_20145</name>
</gene>
<evidence type="ECO:0000256" key="6">
    <source>
        <dbReference type="ARBA" id="ARBA00022801"/>
    </source>
</evidence>
<sequence>MFYVVCYDVIQDRRRNRVSKLLEGYGLRVQKSVFECVLTPDQFELLKRRFGTKRYLNPEEDQIRFYPMSPRHRQMVLILGVKPERQVDDSVFIV</sequence>
<organism evidence="11">
    <name type="scientific">Leptolyngbya boryana CZ1</name>
    <dbReference type="NCBI Taxonomy" id="3060204"/>
    <lineage>
        <taxon>Bacteria</taxon>
        <taxon>Bacillati</taxon>
        <taxon>Cyanobacteriota</taxon>
        <taxon>Cyanophyceae</taxon>
        <taxon>Leptolyngbyales</taxon>
        <taxon>Leptolyngbyaceae</taxon>
        <taxon>Leptolyngbya group</taxon>
        <taxon>Leptolyngbya</taxon>
    </lineage>
</organism>
<comment type="function">
    <text evidence="9">CRISPR (clustered regularly interspaced short palindromic repeat), is an adaptive immune system that provides protection against mobile genetic elements (viruses, transposable elements and conjugative plasmids). CRISPR clusters contain sequences complementary to antecedent mobile elements and target invading nucleic acids. CRISPR clusters are transcribed and processed into CRISPR RNA (crRNA). Functions as a ssRNA-specific endoribonuclease. Involved in the integration of spacer DNA into the CRISPR cassette.</text>
</comment>
<comment type="cofactor">
    <cofactor evidence="1 9">
        <name>Mg(2+)</name>
        <dbReference type="ChEBI" id="CHEBI:18420"/>
    </cofactor>
</comment>
<dbReference type="AlphaFoldDB" id="A0AA96WRG4"/>
<evidence type="ECO:0000256" key="7">
    <source>
        <dbReference type="ARBA" id="ARBA00022842"/>
    </source>
</evidence>
<dbReference type="HAMAP" id="MF_01471">
    <property type="entry name" value="Cas2"/>
    <property type="match status" value="1"/>
</dbReference>
<dbReference type="InterPro" id="IPR019199">
    <property type="entry name" value="Virulence_VapD/CRISPR_Cas2"/>
</dbReference>
<dbReference type="GO" id="GO:0016787">
    <property type="term" value="F:hydrolase activity"/>
    <property type="evidence" value="ECO:0007669"/>
    <property type="project" value="UniProtKB-KW"/>
</dbReference>
<dbReference type="CDD" id="cd09725">
    <property type="entry name" value="Cas2_I_II_III"/>
    <property type="match status" value="1"/>
</dbReference>
<reference evidence="11" key="1">
    <citation type="journal article" date="2023" name="Plants (Basel)">
        <title>Genomic Analysis of Leptolyngbya boryana CZ1 Reveals Efficient Carbon Fixation Modules.</title>
        <authorList>
            <person name="Bai X."/>
            <person name="Wang H."/>
            <person name="Cheng W."/>
            <person name="Wang J."/>
            <person name="Ma M."/>
            <person name="Hu H."/>
            <person name="Song Z."/>
            <person name="Ma H."/>
            <person name="Fan Y."/>
            <person name="Du C."/>
            <person name="Xu J."/>
        </authorList>
    </citation>
    <scope>NUCLEOTIDE SEQUENCE</scope>
    <source>
        <strain evidence="11">CZ1</strain>
    </source>
</reference>
<dbReference type="InterPro" id="IPR021127">
    <property type="entry name" value="CRISPR_associated_Cas2"/>
</dbReference>
<dbReference type="Gene3D" id="3.30.70.240">
    <property type="match status" value="1"/>
</dbReference>
<dbReference type="PIRSF" id="PIRSF032582">
    <property type="entry name" value="Cas2"/>
    <property type="match status" value="1"/>
</dbReference>
<dbReference type="SUPFAM" id="SSF143430">
    <property type="entry name" value="TTP0101/SSO1404-like"/>
    <property type="match status" value="1"/>
</dbReference>
<name>A0AA96WRG4_LEPBY</name>
<evidence type="ECO:0000256" key="5">
    <source>
        <dbReference type="ARBA" id="ARBA00022759"/>
    </source>
</evidence>
<evidence type="ECO:0000256" key="2">
    <source>
        <dbReference type="ARBA" id="ARBA00009959"/>
    </source>
</evidence>
<keyword evidence="7 9" id="KW-0460">Magnesium</keyword>
<dbReference type="GO" id="GO:0004521">
    <property type="term" value="F:RNA endonuclease activity"/>
    <property type="evidence" value="ECO:0007669"/>
    <property type="project" value="UniProtKB-UniRule"/>
</dbReference>
<dbReference type="Pfam" id="PF09827">
    <property type="entry name" value="CRISPR_Cas2"/>
    <property type="match status" value="1"/>
</dbReference>